<dbReference type="PANTHER" id="PTHR36510:SF1">
    <property type="entry name" value="GLUTAMATE--CYSTEINE LIGASE 2-RELATED"/>
    <property type="match status" value="1"/>
</dbReference>
<name>A0ABP9NM76_9PSEU</name>
<dbReference type="NCBIfam" id="NF010041">
    <property type="entry name" value="PRK13517.1-1"/>
    <property type="match status" value="1"/>
</dbReference>
<dbReference type="PANTHER" id="PTHR36510">
    <property type="entry name" value="GLUTAMATE--CYSTEINE LIGASE 2-RELATED"/>
    <property type="match status" value="1"/>
</dbReference>
<comment type="function">
    <text evidence="5">ATP-dependent carboxylate-amine ligase which exhibits weak glutamate--cysteine ligase activity.</text>
</comment>
<dbReference type="Pfam" id="PF04107">
    <property type="entry name" value="GCS2"/>
    <property type="match status" value="1"/>
</dbReference>
<proteinExistence type="inferred from homology"/>
<evidence type="ECO:0000256" key="4">
    <source>
        <dbReference type="ARBA" id="ARBA00048819"/>
    </source>
</evidence>
<evidence type="ECO:0000256" key="3">
    <source>
        <dbReference type="ARBA" id="ARBA00022840"/>
    </source>
</evidence>
<protein>
    <recommendedName>
        <fullName evidence="5">Putative glutamate--cysteine ligase 2</fullName>
        <ecNumber evidence="5">6.3.2.2</ecNumber>
    </recommendedName>
    <alternativeName>
        <fullName evidence="5">Gamma-glutamylcysteine synthetase 2</fullName>
        <shortName evidence="5">GCS 2</shortName>
        <shortName evidence="5">Gamma-GCS 2</shortName>
    </alternativeName>
</protein>
<keyword evidence="7" id="KW-1185">Reference proteome</keyword>
<comment type="caution">
    <text evidence="6">The sequence shown here is derived from an EMBL/GenBank/DDBJ whole genome shotgun (WGS) entry which is preliminary data.</text>
</comment>
<dbReference type="NCBIfam" id="TIGR02050">
    <property type="entry name" value="gshA_cyan_rel"/>
    <property type="match status" value="1"/>
</dbReference>
<dbReference type="GO" id="GO:0016874">
    <property type="term" value="F:ligase activity"/>
    <property type="evidence" value="ECO:0007669"/>
    <property type="project" value="UniProtKB-KW"/>
</dbReference>
<evidence type="ECO:0000313" key="6">
    <source>
        <dbReference type="EMBL" id="GAA5126396.1"/>
    </source>
</evidence>
<dbReference type="SUPFAM" id="SSF55931">
    <property type="entry name" value="Glutamine synthetase/guanido kinase"/>
    <property type="match status" value="1"/>
</dbReference>
<sequence length="358" mass="38840">MRVTVRTVGVEEEFLLVDSETGRARAVGQAVLAAGGDLAGELQQEQVETCTKPCHTLEELGTQVRGARATAAAAAHEVGVALAPLATSPLPVEPTVTPKLRYAEMCRRFGLTAAEQLTCGCHVHVSINSPDEGVEVLDRIRPWLAPLLAVSANSPFWNGDDSGYRSYRAQVWQRWPSAGPYAPFRSAAAYRALIDTALATETLLDEGMIYLDARLSRRHPTVEVRVADVCREPDEAVLVAGLVRALVQTAADAAKRGCAPDPVRTEVLRLAEWRASRSGLEAELLDPRTWRPAPAAEVLDAFVEHVAPALEESCDLHVVRRLIDDLLHRGTGARRQREVLGRTGDLAAVVRDAVHRAP</sequence>
<dbReference type="EMBL" id="BAABJO010000015">
    <property type="protein sequence ID" value="GAA5126396.1"/>
    <property type="molecule type" value="Genomic_DNA"/>
</dbReference>
<dbReference type="InterPro" id="IPR050141">
    <property type="entry name" value="GCL_type2/YbdK_subfam"/>
</dbReference>
<dbReference type="InterPro" id="IPR014746">
    <property type="entry name" value="Gln_synth/guanido_kin_cat_dom"/>
</dbReference>
<reference evidence="7" key="1">
    <citation type="journal article" date="2019" name="Int. J. Syst. Evol. Microbiol.">
        <title>The Global Catalogue of Microorganisms (GCM) 10K type strain sequencing project: providing services to taxonomists for standard genome sequencing and annotation.</title>
        <authorList>
            <consortium name="The Broad Institute Genomics Platform"/>
            <consortium name="The Broad Institute Genome Sequencing Center for Infectious Disease"/>
            <person name="Wu L."/>
            <person name="Ma J."/>
        </authorList>
    </citation>
    <scope>NUCLEOTIDE SEQUENCE [LARGE SCALE GENOMIC DNA]</scope>
    <source>
        <strain evidence="7">JCM 18302</strain>
    </source>
</reference>
<evidence type="ECO:0000313" key="7">
    <source>
        <dbReference type="Proteomes" id="UP001500804"/>
    </source>
</evidence>
<keyword evidence="3 5" id="KW-0067">ATP-binding</keyword>
<accession>A0ABP9NM76</accession>
<keyword evidence="2 5" id="KW-0547">Nucleotide-binding</keyword>
<evidence type="ECO:0000256" key="5">
    <source>
        <dbReference type="HAMAP-Rule" id="MF_01609"/>
    </source>
</evidence>
<gene>
    <name evidence="6" type="ORF">GCM10023320_42230</name>
</gene>
<dbReference type="Gene3D" id="3.30.590.20">
    <property type="match status" value="1"/>
</dbReference>
<dbReference type="InterPro" id="IPR011793">
    <property type="entry name" value="YbdK"/>
</dbReference>
<evidence type="ECO:0000256" key="2">
    <source>
        <dbReference type="ARBA" id="ARBA00022741"/>
    </source>
</evidence>
<dbReference type="InterPro" id="IPR006336">
    <property type="entry name" value="GCS2"/>
</dbReference>
<comment type="catalytic activity">
    <reaction evidence="4 5">
        <text>L-cysteine + L-glutamate + ATP = gamma-L-glutamyl-L-cysteine + ADP + phosphate + H(+)</text>
        <dbReference type="Rhea" id="RHEA:13285"/>
        <dbReference type="ChEBI" id="CHEBI:15378"/>
        <dbReference type="ChEBI" id="CHEBI:29985"/>
        <dbReference type="ChEBI" id="CHEBI:30616"/>
        <dbReference type="ChEBI" id="CHEBI:35235"/>
        <dbReference type="ChEBI" id="CHEBI:43474"/>
        <dbReference type="ChEBI" id="CHEBI:58173"/>
        <dbReference type="ChEBI" id="CHEBI:456216"/>
        <dbReference type="EC" id="6.3.2.2"/>
    </reaction>
</comment>
<dbReference type="Proteomes" id="UP001500804">
    <property type="component" value="Unassembled WGS sequence"/>
</dbReference>
<comment type="similarity">
    <text evidence="5">Belongs to the glutamate--cysteine ligase type 2 family. YbdK subfamily.</text>
</comment>
<evidence type="ECO:0000256" key="1">
    <source>
        <dbReference type="ARBA" id="ARBA00022598"/>
    </source>
</evidence>
<dbReference type="HAMAP" id="MF_01609">
    <property type="entry name" value="Glu_cys_ligase_2"/>
    <property type="match status" value="1"/>
</dbReference>
<keyword evidence="1 5" id="KW-0436">Ligase</keyword>
<dbReference type="EC" id="6.3.2.2" evidence="5"/>
<organism evidence="6 7">
    <name type="scientific">Pseudonocardia adelaidensis</name>
    <dbReference type="NCBI Taxonomy" id="648754"/>
    <lineage>
        <taxon>Bacteria</taxon>
        <taxon>Bacillati</taxon>
        <taxon>Actinomycetota</taxon>
        <taxon>Actinomycetes</taxon>
        <taxon>Pseudonocardiales</taxon>
        <taxon>Pseudonocardiaceae</taxon>
        <taxon>Pseudonocardia</taxon>
    </lineage>
</organism>
<dbReference type="RefSeq" id="WP_345606951.1">
    <property type="nucleotide sequence ID" value="NZ_BAABJO010000015.1"/>
</dbReference>